<reference evidence="1" key="1">
    <citation type="submission" date="2018-02" db="EMBL/GenBank/DDBJ databases">
        <title>Rhizophora mucronata_Transcriptome.</title>
        <authorList>
            <person name="Meera S.P."/>
            <person name="Sreeshan A."/>
            <person name="Augustine A."/>
        </authorList>
    </citation>
    <scope>NUCLEOTIDE SEQUENCE</scope>
    <source>
        <tissue evidence="1">Leaf</tissue>
    </source>
</reference>
<dbReference type="EMBL" id="GGEC01073877">
    <property type="protein sequence ID" value="MBX54361.1"/>
    <property type="molecule type" value="Transcribed_RNA"/>
</dbReference>
<proteinExistence type="predicted"/>
<accession>A0A2P2PI93</accession>
<sequence length="37" mass="3861">MLLAGLTSINCSWKTPEAGARACGHSSGIHTRSFQAT</sequence>
<evidence type="ECO:0000313" key="1">
    <source>
        <dbReference type="EMBL" id="MBX54361.1"/>
    </source>
</evidence>
<protein>
    <submittedName>
        <fullName evidence="1">Uncharacterized protein</fullName>
    </submittedName>
</protein>
<organism evidence="1">
    <name type="scientific">Rhizophora mucronata</name>
    <name type="common">Asiatic mangrove</name>
    <dbReference type="NCBI Taxonomy" id="61149"/>
    <lineage>
        <taxon>Eukaryota</taxon>
        <taxon>Viridiplantae</taxon>
        <taxon>Streptophyta</taxon>
        <taxon>Embryophyta</taxon>
        <taxon>Tracheophyta</taxon>
        <taxon>Spermatophyta</taxon>
        <taxon>Magnoliopsida</taxon>
        <taxon>eudicotyledons</taxon>
        <taxon>Gunneridae</taxon>
        <taxon>Pentapetalae</taxon>
        <taxon>rosids</taxon>
        <taxon>fabids</taxon>
        <taxon>Malpighiales</taxon>
        <taxon>Rhizophoraceae</taxon>
        <taxon>Rhizophora</taxon>
    </lineage>
</organism>
<name>A0A2P2PI93_RHIMU</name>
<dbReference type="AlphaFoldDB" id="A0A2P2PI93"/>